<dbReference type="Gene3D" id="3.40.50.2000">
    <property type="entry name" value="Glycogen Phosphorylase B"/>
    <property type="match status" value="1"/>
</dbReference>
<sequence length="429" mass="49708">MAKEKLNILFDATILVDGSVDSSSRTGIYFVAKNILNEMTLKNDVNVYLTACPSKLAGLKKIASRNCKILDKGSWLSNQVFSILFHIRLIKKKIFSMALIRKMFSLLELIIDNGYEKIYSRFLFAWPEELRELKNIVYFSPTADSSKHLRKNEIRRFVVLHDAIPFKLHEYKNQLNNKWVCYFLNKDVFYFTVSNSTKRDFCNIFPNIAPDHFQTVYLGAKESFCPKLDQMLIASVKAKYGIPSDKKFVFSLCTLEPRKNLIRAIRSFIKFSEKNSITDMIFVLGGPSWHDFEKKLVEDEEVKSLYSKYVKWIGYVADEELPVLYSNAEWFVYTSQYEGFGLSPLEAMKCGCPVIVSNNSSLPEVVGDAGIMIDWDNDEQHMVAYEQYYFNESLRKENGQKGLERAKWFSWKRTVDSIILSINSREGLL</sequence>
<protein>
    <submittedName>
        <fullName evidence="3">Glycosyltransferase involved in cell wall biosynthesis</fullName>
    </submittedName>
</protein>
<dbReference type="CDD" id="cd03809">
    <property type="entry name" value="GT4_MtfB-like"/>
    <property type="match status" value="1"/>
</dbReference>
<evidence type="ECO:0000313" key="4">
    <source>
        <dbReference type="Proteomes" id="UP000231134"/>
    </source>
</evidence>
<keyword evidence="1 3" id="KW-0808">Transferase</keyword>
<dbReference type="PANTHER" id="PTHR46401:SF2">
    <property type="entry name" value="GLYCOSYLTRANSFERASE WBBK-RELATED"/>
    <property type="match status" value="1"/>
</dbReference>
<dbReference type="GO" id="GO:0009103">
    <property type="term" value="P:lipopolysaccharide biosynthetic process"/>
    <property type="evidence" value="ECO:0007669"/>
    <property type="project" value="TreeGrafter"/>
</dbReference>
<accession>A0A2M9A5Z3</accession>
<dbReference type="AlphaFoldDB" id="A0A2M9A5Z3"/>
<dbReference type="InterPro" id="IPR001296">
    <property type="entry name" value="Glyco_trans_1"/>
</dbReference>
<dbReference type="Proteomes" id="UP000231134">
    <property type="component" value="Unassembled WGS sequence"/>
</dbReference>
<dbReference type="SUPFAM" id="SSF53756">
    <property type="entry name" value="UDP-Glycosyltransferase/glycogen phosphorylase"/>
    <property type="match status" value="1"/>
</dbReference>
<dbReference type="RefSeq" id="WP_157797887.1">
    <property type="nucleotide sequence ID" value="NZ_PGEX01000001.1"/>
</dbReference>
<reference evidence="3 4" key="1">
    <citation type="submission" date="2017-11" db="EMBL/GenBank/DDBJ databases">
        <title>Animal gut microbial communities from fecal samples from Wisconsin, USA.</title>
        <authorList>
            <person name="Neumann A."/>
        </authorList>
    </citation>
    <scope>NUCLEOTIDE SEQUENCE [LARGE SCALE GENOMIC DNA]</scope>
    <source>
        <strain evidence="3 4">UWS3</strain>
    </source>
</reference>
<proteinExistence type="predicted"/>
<evidence type="ECO:0000256" key="1">
    <source>
        <dbReference type="ARBA" id="ARBA00022679"/>
    </source>
</evidence>
<evidence type="ECO:0000313" key="3">
    <source>
        <dbReference type="EMBL" id="PJJ41144.1"/>
    </source>
</evidence>
<organism evidence="3 4">
    <name type="scientific">Hallerella succinigenes</name>
    <dbReference type="NCBI Taxonomy" id="1896222"/>
    <lineage>
        <taxon>Bacteria</taxon>
        <taxon>Pseudomonadati</taxon>
        <taxon>Fibrobacterota</taxon>
        <taxon>Fibrobacteria</taxon>
        <taxon>Fibrobacterales</taxon>
        <taxon>Fibrobacteraceae</taxon>
        <taxon>Hallerella</taxon>
    </lineage>
</organism>
<gene>
    <name evidence="3" type="ORF">BGX16_1102</name>
</gene>
<dbReference type="Pfam" id="PF00534">
    <property type="entry name" value="Glycos_transf_1"/>
    <property type="match status" value="1"/>
</dbReference>
<keyword evidence="4" id="KW-1185">Reference proteome</keyword>
<evidence type="ECO:0000259" key="2">
    <source>
        <dbReference type="Pfam" id="PF00534"/>
    </source>
</evidence>
<feature type="domain" description="Glycosyl transferase family 1" evidence="2">
    <location>
        <begin position="237"/>
        <end position="398"/>
    </location>
</feature>
<dbReference type="PANTHER" id="PTHR46401">
    <property type="entry name" value="GLYCOSYLTRANSFERASE WBBK-RELATED"/>
    <property type="match status" value="1"/>
</dbReference>
<dbReference type="EMBL" id="PGEX01000001">
    <property type="protein sequence ID" value="PJJ41144.1"/>
    <property type="molecule type" value="Genomic_DNA"/>
</dbReference>
<dbReference type="GO" id="GO:0016757">
    <property type="term" value="F:glycosyltransferase activity"/>
    <property type="evidence" value="ECO:0007669"/>
    <property type="project" value="InterPro"/>
</dbReference>
<comment type="caution">
    <text evidence="3">The sequence shown here is derived from an EMBL/GenBank/DDBJ whole genome shotgun (WGS) entry which is preliminary data.</text>
</comment>
<name>A0A2M9A5Z3_9BACT</name>
<dbReference type="OrthoDB" id="9801609at2"/>